<dbReference type="AlphaFoldDB" id="A0A8J6H3R5"/>
<dbReference type="EMBL" id="JABDTM020030638">
    <property type="protein sequence ID" value="KAH0807372.1"/>
    <property type="molecule type" value="Genomic_DNA"/>
</dbReference>
<accession>A0A8J6H3R5</accession>
<keyword evidence="2" id="KW-1185">Reference proteome</keyword>
<sequence>MDRRLFSAGSFVTRVLDSRASALRLVVSWSYYEMRQGVSGLLRETRLDRSNQKKNSSEQHELRCQAPDAVDLETLKKIVFFGQGHGVGKASLEEGVFEAPNIFYECSKNDFHACFR</sequence>
<comment type="caution">
    <text evidence="1">The sequence shown here is derived from an EMBL/GenBank/DDBJ whole genome shotgun (WGS) entry which is preliminary data.</text>
</comment>
<reference evidence="1" key="1">
    <citation type="journal article" date="2020" name="J Insects Food Feed">
        <title>The yellow mealworm (Tenebrio molitor) genome: a resource for the emerging insects as food and feed industry.</title>
        <authorList>
            <person name="Eriksson T."/>
            <person name="Andere A."/>
            <person name="Kelstrup H."/>
            <person name="Emery V."/>
            <person name="Picard C."/>
        </authorList>
    </citation>
    <scope>NUCLEOTIDE SEQUENCE</scope>
    <source>
        <strain evidence="1">Stoneville</strain>
        <tissue evidence="1">Whole head</tissue>
    </source>
</reference>
<proteinExistence type="predicted"/>
<evidence type="ECO:0000313" key="2">
    <source>
        <dbReference type="Proteomes" id="UP000719412"/>
    </source>
</evidence>
<organism evidence="1 2">
    <name type="scientific">Tenebrio molitor</name>
    <name type="common">Yellow mealworm beetle</name>
    <dbReference type="NCBI Taxonomy" id="7067"/>
    <lineage>
        <taxon>Eukaryota</taxon>
        <taxon>Metazoa</taxon>
        <taxon>Ecdysozoa</taxon>
        <taxon>Arthropoda</taxon>
        <taxon>Hexapoda</taxon>
        <taxon>Insecta</taxon>
        <taxon>Pterygota</taxon>
        <taxon>Neoptera</taxon>
        <taxon>Endopterygota</taxon>
        <taxon>Coleoptera</taxon>
        <taxon>Polyphaga</taxon>
        <taxon>Cucujiformia</taxon>
        <taxon>Tenebrionidae</taxon>
        <taxon>Tenebrio</taxon>
    </lineage>
</organism>
<name>A0A8J6H3R5_TENMO</name>
<gene>
    <name evidence="1" type="ORF">GEV33_015418</name>
</gene>
<protein>
    <submittedName>
        <fullName evidence="1">Uncharacterized protein</fullName>
    </submittedName>
</protein>
<reference evidence="1" key="2">
    <citation type="submission" date="2021-08" db="EMBL/GenBank/DDBJ databases">
        <authorList>
            <person name="Eriksson T."/>
        </authorList>
    </citation>
    <scope>NUCLEOTIDE SEQUENCE</scope>
    <source>
        <strain evidence="1">Stoneville</strain>
        <tissue evidence="1">Whole head</tissue>
    </source>
</reference>
<evidence type="ECO:0000313" key="1">
    <source>
        <dbReference type="EMBL" id="KAH0807372.1"/>
    </source>
</evidence>
<dbReference type="Proteomes" id="UP000719412">
    <property type="component" value="Unassembled WGS sequence"/>
</dbReference>